<keyword evidence="8" id="KW-0804">Transcription</keyword>
<dbReference type="Gene3D" id="2.10.110.40">
    <property type="match status" value="1"/>
</dbReference>
<dbReference type="Pfam" id="PF00439">
    <property type="entry name" value="Bromodomain"/>
    <property type="match status" value="1"/>
</dbReference>
<keyword evidence="9" id="KW-0539">Nucleus</keyword>
<keyword evidence="6" id="KW-0805">Transcription regulation</keyword>
<dbReference type="GO" id="GO:0005667">
    <property type="term" value="C:transcription regulator complex"/>
    <property type="evidence" value="ECO:0007669"/>
    <property type="project" value="TreeGrafter"/>
</dbReference>
<dbReference type="GO" id="GO:0031490">
    <property type="term" value="F:chromatin DNA binding"/>
    <property type="evidence" value="ECO:0007669"/>
    <property type="project" value="TreeGrafter"/>
</dbReference>
<evidence type="ECO:0000256" key="9">
    <source>
        <dbReference type="ARBA" id="ARBA00023242"/>
    </source>
</evidence>
<dbReference type="OrthoDB" id="5849564at2759"/>
<dbReference type="GO" id="GO:0000123">
    <property type="term" value="C:histone acetyltransferase complex"/>
    <property type="evidence" value="ECO:0007669"/>
    <property type="project" value="TreeGrafter"/>
</dbReference>
<evidence type="ECO:0000256" key="2">
    <source>
        <dbReference type="ARBA" id="ARBA00004123"/>
    </source>
</evidence>
<dbReference type="InterPro" id="IPR031162">
    <property type="entry name" value="CBP_P300_HAT"/>
</dbReference>
<reference evidence="14 15" key="2">
    <citation type="submission" date="2018-11" db="EMBL/GenBank/DDBJ databases">
        <authorList>
            <consortium name="Pathogen Informatics"/>
        </authorList>
    </citation>
    <scope>NUCLEOTIDE SEQUENCE [LARGE SCALE GENOMIC DNA]</scope>
</reference>
<keyword evidence="15" id="KW-1185">Reference proteome</keyword>
<dbReference type="SUPFAM" id="SSF47370">
    <property type="entry name" value="Bromodomain"/>
    <property type="match status" value="1"/>
</dbReference>
<name>A0A183D267_9BILA</name>
<dbReference type="InterPro" id="IPR010303">
    <property type="entry name" value="RING_CBP-p300"/>
</dbReference>
<protein>
    <recommendedName>
        <fullName evidence="3">histone acetyltransferase</fullName>
        <ecNumber evidence="3">2.3.1.48</ecNumber>
    </recommendedName>
</protein>
<dbReference type="InterPro" id="IPR011011">
    <property type="entry name" value="Znf_FYVE_PHD"/>
</dbReference>
<dbReference type="PANTHER" id="PTHR13808:SF1">
    <property type="entry name" value="HISTONE ACETYLTRANSFERASE"/>
    <property type="match status" value="1"/>
</dbReference>
<dbReference type="EC" id="2.3.1.48" evidence="3"/>
<dbReference type="Pfam" id="PF06001">
    <property type="entry name" value="RING_CBP-p300"/>
    <property type="match status" value="1"/>
</dbReference>
<dbReference type="Pfam" id="PF23570">
    <property type="entry name" value="PHD_P300"/>
    <property type="match status" value="1"/>
</dbReference>
<dbReference type="GO" id="GO:0005634">
    <property type="term" value="C:nucleus"/>
    <property type="evidence" value="ECO:0007669"/>
    <property type="project" value="UniProtKB-SubCell"/>
</dbReference>
<accession>A0A183D267</accession>
<sequence length="286" mass="33606">MDLSTVIDKLDRGVYKNPWDFNDDMWLMFDNAWLYNRKNSKVYKFCSRLNEVFVVEIDPVMRKMGYCCGQQLAFTPLALFCYGQSMCTIARDQTYHVYETNMVPKSKFVQMKNDQIDFEPFEKCILCYRKWHQVCAQYNKKVFPEGFICETCRREKNLPKPENRYTAKKLPHCQLSKFIEDRVNKFMKNNPAGKDYEVIIRVLCAADKEVEVKPLMKQKYGPLGFPEKFPYRTKAIFAFEVIDGAEVCFFGLHVQEYGSNCPPPNQRCVFVKITAPYTVKIVSRMG</sequence>
<evidence type="ECO:0000256" key="10">
    <source>
        <dbReference type="ARBA" id="ARBA00048017"/>
    </source>
</evidence>
<evidence type="ECO:0000256" key="5">
    <source>
        <dbReference type="ARBA" id="ARBA00022853"/>
    </source>
</evidence>
<dbReference type="InterPro" id="IPR056484">
    <property type="entry name" value="PHD_P300"/>
</dbReference>
<gene>
    <name evidence="14" type="ORF">GPUH_LOCUS2808</name>
</gene>
<keyword evidence="7 11" id="KW-0103">Bromodomain</keyword>
<dbReference type="InterPro" id="IPR013178">
    <property type="entry name" value="Histone_AcTrfase_Rtt109/CBP"/>
</dbReference>
<comment type="catalytic activity">
    <reaction evidence="10">
        <text>L-lysyl-[protein] + acetyl-CoA = N(6)-acetyl-L-lysyl-[protein] + CoA + H(+)</text>
        <dbReference type="Rhea" id="RHEA:45948"/>
        <dbReference type="Rhea" id="RHEA-COMP:9752"/>
        <dbReference type="Rhea" id="RHEA-COMP:10731"/>
        <dbReference type="ChEBI" id="CHEBI:15378"/>
        <dbReference type="ChEBI" id="CHEBI:29969"/>
        <dbReference type="ChEBI" id="CHEBI:57287"/>
        <dbReference type="ChEBI" id="CHEBI:57288"/>
        <dbReference type="ChEBI" id="CHEBI:61930"/>
        <dbReference type="EC" id="2.3.1.48"/>
    </reaction>
</comment>
<dbReference type="Gene3D" id="3.30.40.10">
    <property type="entry name" value="Zinc/RING finger domain, C3HC4 (zinc finger)"/>
    <property type="match status" value="1"/>
</dbReference>
<evidence type="ECO:0000259" key="13">
    <source>
        <dbReference type="PROSITE" id="PS51727"/>
    </source>
</evidence>
<comment type="function">
    <text evidence="1">Acetyltransferase enzyme. Acetylates histones, giving a specific tag for transcriptional activation.</text>
</comment>
<dbReference type="EMBL" id="UYRT01004447">
    <property type="protein sequence ID" value="VDK36499.1"/>
    <property type="molecule type" value="Genomic_DNA"/>
</dbReference>
<evidence type="ECO:0000256" key="11">
    <source>
        <dbReference type="PROSITE-ProRule" id="PRU00035"/>
    </source>
</evidence>
<dbReference type="InterPro" id="IPR013083">
    <property type="entry name" value="Znf_RING/FYVE/PHD"/>
</dbReference>
<dbReference type="Pfam" id="PF08214">
    <property type="entry name" value="HAT_KAT11"/>
    <property type="match status" value="1"/>
</dbReference>
<evidence type="ECO:0000313" key="16">
    <source>
        <dbReference type="WBParaSite" id="GPUH_0000281301-mRNA-1"/>
    </source>
</evidence>
<proteinExistence type="predicted"/>
<comment type="subcellular location">
    <subcellularLocation>
        <location evidence="2">Nucleus</location>
    </subcellularLocation>
</comment>
<dbReference type="GO" id="GO:0045944">
    <property type="term" value="P:positive regulation of transcription by RNA polymerase II"/>
    <property type="evidence" value="ECO:0007669"/>
    <property type="project" value="TreeGrafter"/>
</dbReference>
<evidence type="ECO:0000313" key="15">
    <source>
        <dbReference type="Proteomes" id="UP000271098"/>
    </source>
</evidence>
<evidence type="ECO:0000256" key="4">
    <source>
        <dbReference type="ARBA" id="ARBA00022679"/>
    </source>
</evidence>
<dbReference type="InterPro" id="IPR001487">
    <property type="entry name" value="Bromodomain"/>
</dbReference>
<evidence type="ECO:0000313" key="14">
    <source>
        <dbReference type="EMBL" id="VDK36499.1"/>
    </source>
</evidence>
<evidence type="ECO:0000256" key="6">
    <source>
        <dbReference type="ARBA" id="ARBA00023015"/>
    </source>
</evidence>
<evidence type="ECO:0000256" key="1">
    <source>
        <dbReference type="ARBA" id="ARBA00002581"/>
    </source>
</evidence>
<dbReference type="PRINTS" id="PR00503">
    <property type="entry name" value="BROMODOMAIN"/>
</dbReference>
<organism evidence="16">
    <name type="scientific">Gongylonema pulchrum</name>
    <dbReference type="NCBI Taxonomy" id="637853"/>
    <lineage>
        <taxon>Eukaryota</taxon>
        <taxon>Metazoa</taxon>
        <taxon>Ecdysozoa</taxon>
        <taxon>Nematoda</taxon>
        <taxon>Chromadorea</taxon>
        <taxon>Rhabditida</taxon>
        <taxon>Spirurina</taxon>
        <taxon>Spiruromorpha</taxon>
        <taxon>Spiruroidea</taxon>
        <taxon>Gongylonematidae</taxon>
        <taxon>Gongylonema</taxon>
    </lineage>
</organism>
<dbReference type="CDD" id="cd15557">
    <property type="entry name" value="PHD_CBP_p300"/>
    <property type="match status" value="1"/>
</dbReference>
<evidence type="ECO:0000256" key="8">
    <source>
        <dbReference type="ARBA" id="ARBA00023163"/>
    </source>
</evidence>
<dbReference type="Proteomes" id="UP000271098">
    <property type="component" value="Unassembled WGS sequence"/>
</dbReference>
<dbReference type="PANTHER" id="PTHR13808">
    <property type="entry name" value="CBP/P300-RELATED"/>
    <property type="match status" value="1"/>
</dbReference>
<dbReference type="InterPro" id="IPR038547">
    <property type="entry name" value="RING_CBP-p300_sf"/>
</dbReference>
<dbReference type="Gene3D" id="1.20.920.10">
    <property type="entry name" value="Bromodomain-like"/>
    <property type="match status" value="1"/>
</dbReference>
<feature type="domain" description="Bromo" evidence="12">
    <location>
        <begin position="1"/>
        <end position="43"/>
    </location>
</feature>
<dbReference type="PROSITE" id="PS50014">
    <property type="entry name" value="BROMODOMAIN_2"/>
    <property type="match status" value="1"/>
</dbReference>
<keyword evidence="4" id="KW-0808">Transferase</keyword>
<dbReference type="PROSITE" id="PS51727">
    <property type="entry name" value="CBP_P300_HAT"/>
    <property type="match status" value="1"/>
</dbReference>
<dbReference type="AlphaFoldDB" id="A0A183D267"/>
<reference evidence="16" key="1">
    <citation type="submission" date="2016-06" db="UniProtKB">
        <authorList>
            <consortium name="WormBaseParasite"/>
        </authorList>
    </citation>
    <scope>IDENTIFICATION</scope>
</reference>
<evidence type="ECO:0000256" key="3">
    <source>
        <dbReference type="ARBA" id="ARBA00013184"/>
    </source>
</evidence>
<dbReference type="SUPFAM" id="SSF57903">
    <property type="entry name" value="FYVE/PHD zinc finger"/>
    <property type="match status" value="1"/>
</dbReference>
<dbReference type="InterPro" id="IPR036427">
    <property type="entry name" value="Bromodomain-like_sf"/>
</dbReference>
<dbReference type="GO" id="GO:0003713">
    <property type="term" value="F:transcription coactivator activity"/>
    <property type="evidence" value="ECO:0007669"/>
    <property type="project" value="TreeGrafter"/>
</dbReference>
<keyword evidence="5" id="KW-0156">Chromatin regulator</keyword>
<dbReference type="WBParaSite" id="GPUH_0000281301-mRNA-1">
    <property type="protein sequence ID" value="GPUH_0000281301-mRNA-1"/>
    <property type="gene ID" value="GPUH_0000281301"/>
</dbReference>
<evidence type="ECO:0000256" key="7">
    <source>
        <dbReference type="ARBA" id="ARBA00023117"/>
    </source>
</evidence>
<dbReference type="GO" id="GO:0004402">
    <property type="term" value="F:histone acetyltransferase activity"/>
    <property type="evidence" value="ECO:0007669"/>
    <property type="project" value="InterPro"/>
</dbReference>
<feature type="domain" description="CBP/p300-type HAT" evidence="13">
    <location>
        <begin position="164"/>
        <end position="286"/>
    </location>
</feature>
<evidence type="ECO:0000259" key="12">
    <source>
        <dbReference type="PROSITE" id="PS50014"/>
    </source>
</evidence>